<organism evidence="3 4">
    <name type="scientific">Cudoniella acicularis</name>
    <dbReference type="NCBI Taxonomy" id="354080"/>
    <lineage>
        <taxon>Eukaryota</taxon>
        <taxon>Fungi</taxon>
        <taxon>Dikarya</taxon>
        <taxon>Ascomycota</taxon>
        <taxon>Pezizomycotina</taxon>
        <taxon>Leotiomycetes</taxon>
        <taxon>Helotiales</taxon>
        <taxon>Tricladiaceae</taxon>
        <taxon>Cudoniella</taxon>
    </lineage>
</organism>
<dbReference type="OrthoDB" id="5226996at2759"/>
<evidence type="ECO:0008006" key="5">
    <source>
        <dbReference type="Google" id="ProtNLM"/>
    </source>
</evidence>
<feature type="region of interest" description="Disordered" evidence="2">
    <location>
        <begin position="1"/>
        <end position="142"/>
    </location>
</feature>
<feature type="region of interest" description="Disordered" evidence="2">
    <location>
        <begin position="299"/>
        <end position="337"/>
    </location>
</feature>
<keyword evidence="1" id="KW-0175">Coiled coil</keyword>
<feature type="compositionally biased region" description="Polar residues" evidence="2">
    <location>
        <begin position="529"/>
        <end position="545"/>
    </location>
</feature>
<feature type="region of interest" description="Disordered" evidence="2">
    <location>
        <begin position="763"/>
        <end position="817"/>
    </location>
</feature>
<feature type="compositionally biased region" description="Polar residues" evidence="2">
    <location>
        <begin position="763"/>
        <end position="783"/>
    </location>
</feature>
<feature type="compositionally biased region" description="Basic residues" evidence="2">
    <location>
        <begin position="33"/>
        <end position="44"/>
    </location>
</feature>
<evidence type="ECO:0000313" key="4">
    <source>
        <dbReference type="Proteomes" id="UP000566819"/>
    </source>
</evidence>
<keyword evidence="4" id="KW-1185">Reference proteome</keyword>
<feature type="compositionally biased region" description="Polar residues" evidence="2">
    <location>
        <begin position="648"/>
        <end position="667"/>
    </location>
</feature>
<reference evidence="3 4" key="1">
    <citation type="submission" date="2020-03" db="EMBL/GenBank/DDBJ databases">
        <title>Draft Genome Sequence of Cudoniella acicularis.</title>
        <authorList>
            <person name="Buettner E."/>
            <person name="Kellner H."/>
        </authorList>
    </citation>
    <scope>NUCLEOTIDE SEQUENCE [LARGE SCALE GENOMIC DNA]</scope>
    <source>
        <strain evidence="3 4">DSM 108380</strain>
    </source>
</reference>
<gene>
    <name evidence="3" type="ORF">G7Y89_g4861</name>
</gene>
<accession>A0A8H4W3W7</accession>
<name>A0A8H4W3W7_9HELO</name>
<feature type="compositionally biased region" description="Polar residues" evidence="2">
    <location>
        <begin position="316"/>
        <end position="325"/>
    </location>
</feature>
<feature type="region of interest" description="Disordered" evidence="2">
    <location>
        <begin position="438"/>
        <end position="707"/>
    </location>
</feature>
<proteinExistence type="predicted"/>
<evidence type="ECO:0000256" key="2">
    <source>
        <dbReference type="SAM" id="MobiDB-lite"/>
    </source>
</evidence>
<evidence type="ECO:0000256" key="1">
    <source>
        <dbReference type="SAM" id="Coils"/>
    </source>
</evidence>
<dbReference type="AlphaFoldDB" id="A0A8H4W3W7"/>
<evidence type="ECO:0000313" key="3">
    <source>
        <dbReference type="EMBL" id="KAF4633253.1"/>
    </source>
</evidence>
<feature type="compositionally biased region" description="Basic and acidic residues" evidence="2">
    <location>
        <begin position="582"/>
        <end position="595"/>
    </location>
</feature>
<dbReference type="EMBL" id="JAAMPI010000275">
    <property type="protein sequence ID" value="KAF4633253.1"/>
    <property type="molecule type" value="Genomic_DNA"/>
</dbReference>
<feature type="compositionally biased region" description="Basic residues" evidence="2">
    <location>
        <begin position="608"/>
        <end position="623"/>
    </location>
</feature>
<comment type="caution">
    <text evidence="3">The sequence shown here is derived from an EMBL/GenBank/DDBJ whole genome shotgun (WGS) entry which is preliminary data.</text>
</comment>
<sequence>MASRSAYPRNSRRESLDDSPEVALKYIDTSAKGAKRLFSNRHSRLSANAEDYGENYEVADYEEESHSEKRHRTSDWPLSNTTPASAAPARRPLRNRNAPNSPTFRRRSSSQARPSKFVEGSMNDRVSQMPPPPYLGIDDGFQDRYEHDNGRHIRGRKMAQPRKFTHYQDDLMTEGSVADRSEASSRHSSIFRFGKSIASTFNPSNWKIWSKPQPIIYDEETTQQRILRERQEKAEKIYKELKQSGHFRGTAVNVTHLQEVERKKSYSGKHDSGIEFDDESVSRIRRSADIPNEQKRMGRVFLESSDRRNSYRGESPASNYSASVMRSNPPSPSRRSFDLKRASLTNIKKAFVGDNSDGYHQARRIPSRKDLQKQQKLVKRVSDLEGKLEAARRQLSDALGEPIPSQPPPRVGRSRFVPGALSTLPSERLLSGYVDPEAGFSDEETNPIGKAVTVDDSSKDAPNMAMDGLRGSYGEKANTKMRETADWSEKSLPIPPNDEVIQSVEKDDDMDETIEYGARQSEDAETEAQEGTLNESSALPSANDSSYEEEQSDKESTPKPKTQPSEITPKKDSTPRKRKSRFERLADDGRYKPSPEPDSDDESEVKKATLRKKPATSRPRKLQKVTQDTAKVANAPKLKGSTLAPPKNTHTGTKITVFDMTSKTTGRGHSRTGAVSSAKLVKSKPQPNARQSVSPPPSSDFNGLDYMKPSLTSKSVKIPKSGNQLGAEDVAYIANPAFSSDVPPMPKMPKAVRLASGEMISTAPSLISGNSRQSSPSKLTKPNPTIKEGESTKPDKDNVQKPLTRAHESFEWPPDVF</sequence>
<feature type="compositionally biased region" description="Basic and acidic residues" evidence="2">
    <location>
        <begin position="477"/>
        <end position="489"/>
    </location>
</feature>
<feature type="compositionally biased region" description="Low complexity" evidence="2">
    <location>
        <begin position="77"/>
        <end position="102"/>
    </location>
</feature>
<protein>
    <recommendedName>
        <fullName evidence="5">Nuclear RNA binding protein</fullName>
    </recommendedName>
</protein>
<feature type="coiled-coil region" evidence="1">
    <location>
        <begin position="374"/>
        <end position="401"/>
    </location>
</feature>
<feature type="compositionally biased region" description="Acidic residues" evidence="2">
    <location>
        <begin position="51"/>
        <end position="65"/>
    </location>
</feature>
<dbReference type="Proteomes" id="UP000566819">
    <property type="component" value="Unassembled WGS sequence"/>
</dbReference>
<feature type="compositionally biased region" description="Basic and acidic residues" evidence="2">
    <location>
        <begin position="787"/>
        <end position="810"/>
    </location>
</feature>